<protein>
    <recommendedName>
        <fullName evidence="5">Glycosyltransferase 2-like domain-containing protein</fullName>
    </recommendedName>
</protein>
<dbReference type="InterPro" id="IPR001173">
    <property type="entry name" value="Glyco_trans_2-like"/>
</dbReference>
<keyword evidence="3" id="KW-0808">Transferase</keyword>
<dbReference type="Proteomes" id="UP000229600">
    <property type="component" value="Unassembled WGS sequence"/>
</dbReference>
<evidence type="ECO:0000313" key="7">
    <source>
        <dbReference type="Proteomes" id="UP000229600"/>
    </source>
</evidence>
<name>A0A2H0N552_9BACT</name>
<dbReference type="Pfam" id="PF13632">
    <property type="entry name" value="Glyco_trans_2_3"/>
    <property type="match status" value="1"/>
</dbReference>
<gene>
    <name evidence="6" type="ORF">COV59_02455</name>
</gene>
<comment type="similarity">
    <text evidence="1">Belongs to the glycosyltransferase 2 family.</text>
</comment>
<evidence type="ECO:0000256" key="2">
    <source>
        <dbReference type="ARBA" id="ARBA00022676"/>
    </source>
</evidence>
<dbReference type="PANTHER" id="PTHR43179">
    <property type="entry name" value="RHAMNOSYLTRANSFERASE WBBL"/>
    <property type="match status" value="1"/>
</dbReference>
<dbReference type="EMBL" id="PCWN01000007">
    <property type="protein sequence ID" value="PIR04023.1"/>
    <property type="molecule type" value="Genomic_DNA"/>
</dbReference>
<feature type="domain" description="Glycosyltransferase 2-like" evidence="5">
    <location>
        <begin position="109"/>
        <end position="279"/>
    </location>
</feature>
<evidence type="ECO:0000256" key="1">
    <source>
        <dbReference type="ARBA" id="ARBA00006739"/>
    </source>
</evidence>
<dbReference type="Gene3D" id="3.90.550.10">
    <property type="entry name" value="Spore Coat Polysaccharide Biosynthesis Protein SpsA, Chain A"/>
    <property type="match status" value="1"/>
</dbReference>
<evidence type="ECO:0000256" key="3">
    <source>
        <dbReference type="ARBA" id="ARBA00022679"/>
    </source>
</evidence>
<evidence type="ECO:0000313" key="6">
    <source>
        <dbReference type="EMBL" id="PIR04023.1"/>
    </source>
</evidence>
<dbReference type="PANTHER" id="PTHR43179:SF12">
    <property type="entry name" value="GALACTOFURANOSYLTRANSFERASE GLFT2"/>
    <property type="match status" value="1"/>
</dbReference>
<dbReference type="SUPFAM" id="SSF53448">
    <property type="entry name" value="Nucleotide-diphospho-sugar transferases"/>
    <property type="match status" value="1"/>
</dbReference>
<feature type="transmembrane region" description="Helical" evidence="4">
    <location>
        <begin position="352"/>
        <end position="373"/>
    </location>
</feature>
<evidence type="ECO:0000259" key="5">
    <source>
        <dbReference type="Pfam" id="PF13632"/>
    </source>
</evidence>
<accession>A0A2H0N552</accession>
<keyword evidence="4" id="KW-1133">Transmembrane helix</keyword>
<keyword evidence="4" id="KW-0472">Membrane</keyword>
<dbReference type="GO" id="GO:0016757">
    <property type="term" value="F:glycosyltransferase activity"/>
    <property type="evidence" value="ECO:0007669"/>
    <property type="project" value="UniProtKB-KW"/>
</dbReference>
<reference evidence="6 7" key="1">
    <citation type="submission" date="2017-09" db="EMBL/GenBank/DDBJ databases">
        <title>Depth-based differentiation of microbial function through sediment-hosted aquifers and enrichment of novel symbionts in the deep terrestrial subsurface.</title>
        <authorList>
            <person name="Probst A.J."/>
            <person name="Ladd B."/>
            <person name="Jarett J.K."/>
            <person name="Geller-Mcgrath D.E."/>
            <person name="Sieber C.M."/>
            <person name="Emerson J.B."/>
            <person name="Anantharaman K."/>
            <person name="Thomas B.C."/>
            <person name="Malmstrom R."/>
            <person name="Stieglmeier M."/>
            <person name="Klingl A."/>
            <person name="Woyke T."/>
            <person name="Ryan C.M."/>
            <person name="Banfield J.F."/>
        </authorList>
    </citation>
    <scope>NUCLEOTIDE SEQUENCE [LARGE SCALE GENOMIC DNA]</scope>
    <source>
        <strain evidence="6">CG11_big_fil_rev_8_21_14_0_20_39_34</strain>
    </source>
</reference>
<keyword evidence="2" id="KW-0328">Glycosyltransferase</keyword>
<proteinExistence type="inferred from homology"/>
<feature type="transmembrane region" description="Helical" evidence="4">
    <location>
        <begin position="266"/>
        <end position="289"/>
    </location>
</feature>
<organism evidence="6 7">
    <name type="scientific">Candidatus Magasanikbacteria bacterium CG11_big_fil_rev_8_21_14_0_20_39_34</name>
    <dbReference type="NCBI Taxonomy" id="1974653"/>
    <lineage>
        <taxon>Bacteria</taxon>
        <taxon>Candidatus Magasanikiibacteriota</taxon>
    </lineage>
</organism>
<dbReference type="InterPro" id="IPR029044">
    <property type="entry name" value="Nucleotide-diphossugar_trans"/>
</dbReference>
<sequence>MIETVHNNSILPKVVIMYLVWDQEPFLYMDDVIMGVEAQTYDKDALEFLIVYNHFKEGNTSACSHIREQIEKHKERLPHVTILEQTENLGFSGGNNLGMQWAMDHGYQYVFLHNADAYMGASCIQELVTAMENDKMIGAAQSLVMLHPETNKINTSGNVLHYLMIGYCDDYKKTKEEVHLPKIKKVGYISGAAVMMRTDLLKQYGFWDDDYFMYHEDTDYSLRLQMQGYKTVMIRDSEFFHKYQFKKSIEKYFWIERNRYVLILLFYKWPTIIFLLPMLFVFEVGLIIFSLRGGWFDKRVEVYQYFLKKENWNIWLKKRTEIQKNRKISDRSLLKNAGTGVYFQEDEMRNPLLLYVGNPLMWAYYVVVVKLFIWW</sequence>
<dbReference type="AlphaFoldDB" id="A0A2H0N552"/>
<comment type="caution">
    <text evidence="6">The sequence shown here is derived from an EMBL/GenBank/DDBJ whole genome shotgun (WGS) entry which is preliminary data.</text>
</comment>
<evidence type="ECO:0000256" key="4">
    <source>
        <dbReference type="SAM" id="Phobius"/>
    </source>
</evidence>
<keyword evidence="4" id="KW-0812">Transmembrane</keyword>